<organism evidence="2 3">
    <name type="scientific">Actinoplanes palleronii</name>
    <dbReference type="NCBI Taxonomy" id="113570"/>
    <lineage>
        <taxon>Bacteria</taxon>
        <taxon>Bacillati</taxon>
        <taxon>Actinomycetota</taxon>
        <taxon>Actinomycetes</taxon>
        <taxon>Micromonosporales</taxon>
        <taxon>Micromonosporaceae</taxon>
        <taxon>Actinoplanes</taxon>
    </lineage>
</organism>
<reference evidence="2 3" key="1">
    <citation type="submission" date="2021-01" db="EMBL/GenBank/DDBJ databases">
        <title>Whole genome shotgun sequence of Actinoplanes palleronii NBRC 14916.</title>
        <authorList>
            <person name="Komaki H."/>
            <person name="Tamura T."/>
        </authorList>
    </citation>
    <scope>NUCLEOTIDE SEQUENCE [LARGE SCALE GENOMIC DNA]</scope>
    <source>
        <strain evidence="2 3">NBRC 14916</strain>
    </source>
</reference>
<keyword evidence="3" id="KW-1185">Reference proteome</keyword>
<evidence type="ECO:0000313" key="2">
    <source>
        <dbReference type="EMBL" id="GIE69629.1"/>
    </source>
</evidence>
<feature type="region of interest" description="Disordered" evidence="1">
    <location>
        <begin position="282"/>
        <end position="302"/>
    </location>
</feature>
<dbReference type="RefSeq" id="WP_203827766.1">
    <property type="nucleotide sequence ID" value="NZ_BAAATY010000040.1"/>
</dbReference>
<dbReference type="Proteomes" id="UP000624709">
    <property type="component" value="Unassembled WGS sequence"/>
</dbReference>
<evidence type="ECO:0000256" key="1">
    <source>
        <dbReference type="SAM" id="MobiDB-lite"/>
    </source>
</evidence>
<dbReference type="EMBL" id="BOMS01000090">
    <property type="protein sequence ID" value="GIE69629.1"/>
    <property type="molecule type" value="Genomic_DNA"/>
</dbReference>
<comment type="caution">
    <text evidence="2">The sequence shown here is derived from an EMBL/GenBank/DDBJ whole genome shotgun (WGS) entry which is preliminary data.</text>
</comment>
<name>A0ABQ4BG49_9ACTN</name>
<gene>
    <name evidence="2" type="ORF">Apa02nite_057370</name>
</gene>
<proteinExistence type="predicted"/>
<evidence type="ECO:0000313" key="3">
    <source>
        <dbReference type="Proteomes" id="UP000624709"/>
    </source>
</evidence>
<accession>A0ABQ4BG49</accession>
<sequence>MIENCPECGEPGTMLVYGLPAPPLLRAVEAGRVSLGGCMIEPGLPDWFCPARHRWTDEDLDGRGLLLDEIVAECNAPPPPPTAHVGAGVVEWRAGESALTLVAPGASDEVAPFEPRTPVGEYAFVVSPDERYLALFIYSGDIDAEDHTHGFELFEVRPEFRHIGGLPAVPGRHGHPPVFSPDSRWLVGFVADGYRVRGTDQHFTDLFDKRSGARVTLDWASLRALHLPDQELHRVDVGVEMPVSSYPHEYMDWDTEDAVRFTAGDVVVLRMPWRQEIAVSLPPSAPVTGDRPPTDPYYSAFR</sequence>
<protein>
    <submittedName>
        <fullName evidence="2">Uncharacterized protein</fullName>
    </submittedName>
</protein>